<keyword evidence="2" id="KW-1185">Reference proteome</keyword>
<evidence type="ECO:0000313" key="1">
    <source>
        <dbReference type="EMBL" id="KAK4306682.1"/>
    </source>
</evidence>
<dbReference type="AlphaFoldDB" id="A0AAE1PGI6"/>
<dbReference type="Proteomes" id="UP001292094">
    <property type="component" value="Unassembled WGS sequence"/>
</dbReference>
<proteinExistence type="predicted"/>
<sequence length="132" mass="13802">MTDGRGVADQVHSLIYCLTDCPDCQEMEECEGGVVEECEGGVVEECEGGVVEECEGGVVEECEGGVVEGCEGGVVEEYEGGVVEGCEGGVVEGCEESVGVVVVVCFTSPLHASYCFSALLHHFTTPCLVLFH</sequence>
<protein>
    <submittedName>
        <fullName evidence="1">Uncharacterized protein</fullName>
    </submittedName>
</protein>
<name>A0AAE1PGI6_9EUCA</name>
<dbReference type="EMBL" id="JAWZYT010002102">
    <property type="protein sequence ID" value="KAK4306682.1"/>
    <property type="molecule type" value="Genomic_DNA"/>
</dbReference>
<organism evidence="1 2">
    <name type="scientific">Petrolisthes manimaculis</name>
    <dbReference type="NCBI Taxonomy" id="1843537"/>
    <lineage>
        <taxon>Eukaryota</taxon>
        <taxon>Metazoa</taxon>
        <taxon>Ecdysozoa</taxon>
        <taxon>Arthropoda</taxon>
        <taxon>Crustacea</taxon>
        <taxon>Multicrustacea</taxon>
        <taxon>Malacostraca</taxon>
        <taxon>Eumalacostraca</taxon>
        <taxon>Eucarida</taxon>
        <taxon>Decapoda</taxon>
        <taxon>Pleocyemata</taxon>
        <taxon>Anomura</taxon>
        <taxon>Galatheoidea</taxon>
        <taxon>Porcellanidae</taxon>
        <taxon>Petrolisthes</taxon>
    </lineage>
</organism>
<accession>A0AAE1PGI6</accession>
<evidence type="ECO:0000313" key="2">
    <source>
        <dbReference type="Proteomes" id="UP001292094"/>
    </source>
</evidence>
<reference evidence="1" key="1">
    <citation type="submission" date="2023-11" db="EMBL/GenBank/DDBJ databases">
        <title>Genome assemblies of two species of porcelain crab, Petrolisthes cinctipes and Petrolisthes manimaculis (Anomura: Porcellanidae).</title>
        <authorList>
            <person name="Angst P."/>
        </authorList>
    </citation>
    <scope>NUCLEOTIDE SEQUENCE</scope>
    <source>
        <strain evidence="1">PB745_02</strain>
        <tissue evidence="1">Gill</tissue>
    </source>
</reference>
<comment type="caution">
    <text evidence="1">The sequence shown here is derived from an EMBL/GenBank/DDBJ whole genome shotgun (WGS) entry which is preliminary data.</text>
</comment>
<gene>
    <name evidence="1" type="ORF">Pmani_021516</name>
</gene>